<sequence length="263" mass="29644">MTNLKILLLVAASITIIGSQLLLNQQPVKTKAQAIEPTIEPTAINIDLNDSDIIDLPTKENVISNNDPERKKILDPDASSINAPQKEQIRAETRLVLLQNDRPDVYISDQDMQLGLSQKTLWKPINKEDAVSQLTYPLPQEKIDDGRQFIGFQPFRLEVTLVGETFELQLPNATTPTLRAEVTERTVLDGIIHWRGFFPDDNKKFHEFSFTQALSDNYVVGNVYFSGGSYTIEAKDNIGWIAPQENDLHNTKDSIQPPNPDKH</sequence>
<keyword evidence="2" id="KW-1185">Reference proteome</keyword>
<proteinExistence type="predicted"/>
<gene>
    <name evidence="1" type="primary">cpaB</name>
    <name evidence="1" type="ORF">DC094_15455</name>
</gene>
<name>A0A2V1GRQ9_9GAMM</name>
<accession>A0A2V1GRQ9</accession>
<dbReference type="GO" id="GO:0008237">
    <property type="term" value="F:metallopeptidase activity"/>
    <property type="evidence" value="ECO:0007669"/>
    <property type="project" value="UniProtKB-KW"/>
</dbReference>
<evidence type="ECO:0000313" key="2">
    <source>
        <dbReference type="Proteomes" id="UP000244906"/>
    </source>
</evidence>
<comment type="caution">
    <text evidence="1">The sequence shown here is derived from an EMBL/GenBank/DDBJ whole genome shotgun (WGS) entry which is preliminary data.</text>
</comment>
<reference evidence="1 2" key="1">
    <citation type="submission" date="2018-04" db="EMBL/GenBank/DDBJ databases">
        <title>Thalassorhabdus spongiae gen. nov., sp. nov., isolated from a marine sponge in South-West Iceland.</title>
        <authorList>
            <person name="Knobloch S."/>
            <person name="Daussin A."/>
            <person name="Johannsson R."/>
            <person name="Marteinsson V.T."/>
        </authorList>
    </citation>
    <scope>NUCLEOTIDE SEQUENCE [LARGE SCALE GENOMIC DNA]</scope>
    <source>
        <strain evidence="1 2">Hp12</strain>
    </source>
</reference>
<organism evidence="1 2">
    <name type="scientific">Pelagibaculum spongiae</name>
    <dbReference type="NCBI Taxonomy" id="2080658"/>
    <lineage>
        <taxon>Bacteria</taxon>
        <taxon>Pseudomonadati</taxon>
        <taxon>Pseudomonadota</taxon>
        <taxon>Gammaproteobacteria</taxon>
        <taxon>Oceanospirillales</taxon>
        <taxon>Pelagibaculum</taxon>
    </lineage>
</organism>
<dbReference type="EMBL" id="QDDL01000007">
    <property type="protein sequence ID" value="PVZ66664.1"/>
    <property type="molecule type" value="Genomic_DNA"/>
</dbReference>
<dbReference type="NCBIfam" id="NF033512">
    <property type="entry name" value="T2SS_chap_CpaB"/>
    <property type="match status" value="1"/>
</dbReference>
<dbReference type="Proteomes" id="UP000244906">
    <property type="component" value="Unassembled WGS sequence"/>
</dbReference>
<dbReference type="GO" id="GO:0006508">
    <property type="term" value="P:proteolysis"/>
    <property type="evidence" value="ECO:0007669"/>
    <property type="project" value="UniProtKB-KW"/>
</dbReference>
<protein>
    <submittedName>
        <fullName evidence="1">Metalloprotease secretion chaperone CpaB</fullName>
    </submittedName>
</protein>
<keyword evidence="1" id="KW-0482">Metalloprotease</keyword>
<keyword evidence="1" id="KW-0645">Protease</keyword>
<keyword evidence="1" id="KW-0378">Hydrolase</keyword>
<dbReference type="AlphaFoldDB" id="A0A2V1GRQ9"/>
<evidence type="ECO:0000313" key="1">
    <source>
        <dbReference type="EMBL" id="PVZ66664.1"/>
    </source>
</evidence>
<dbReference type="RefSeq" id="WP_116688028.1">
    <property type="nucleotide sequence ID" value="NZ_CAWNYD010000007.1"/>
</dbReference>